<evidence type="ECO:0000313" key="3">
    <source>
        <dbReference type="Proteomes" id="UP000095209"/>
    </source>
</evidence>
<name>A0A1E5LBT2_9BACI</name>
<dbReference type="PANTHER" id="PTHR42953">
    <property type="entry name" value="HIGH-AFFINITY ZINC UPTAKE SYSTEM PROTEIN ZNUA-RELATED"/>
    <property type="match status" value="1"/>
</dbReference>
<proteinExistence type="predicted"/>
<reference evidence="2 3" key="1">
    <citation type="submission" date="2016-08" db="EMBL/GenBank/DDBJ databases">
        <title>Genome of Bacillus solimangrovi GH2-4.</title>
        <authorList>
            <person name="Lim S."/>
            <person name="Kim B.-C."/>
        </authorList>
    </citation>
    <scope>NUCLEOTIDE SEQUENCE [LARGE SCALE GENOMIC DNA]</scope>
    <source>
        <strain evidence="2 3">GH2-4</strain>
    </source>
</reference>
<organism evidence="2 3">
    <name type="scientific">Bacillus solimangrovi</name>
    <dbReference type="NCBI Taxonomy" id="1305675"/>
    <lineage>
        <taxon>Bacteria</taxon>
        <taxon>Bacillati</taxon>
        <taxon>Bacillota</taxon>
        <taxon>Bacilli</taxon>
        <taxon>Bacillales</taxon>
        <taxon>Bacillaceae</taxon>
        <taxon>Bacillus</taxon>
    </lineage>
</organism>
<dbReference type="GO" id="GO:0046872">
    <property type="term" value="F:metal ion binding"/>
    <property type="evidence" value="ECO:0007669"/>
    <property type="project" value="InterPro"/>
</dbReference>
<dbReference type="InterPro" id="IPR006127">
    <property type="entry name" value="ZnuA-like"/>
</dbReference>
<dbReference type="Gene3D" id="3.40.50.1980">
    <property type="entry name" value="Nitrogenase molybdenum iron protein domain"/>
    <property type="match status" value="2"/>
</dbReference>
<dbReference type="Proteomes" id="UP000095209">
    <property type="component" value="Unassembled WGS sequence"/>
</dbReference>
<dbReference type="Pfam" id="PF01297">
    <property type="entry name" value="ZnuA"/>
    <property type="match status" value="1"/>
</dbReference>
<protein>
    <submittedName>
        <fullName evidence="2">Adhesin</fullName>
    </submittedName>
</protein>
<dbReference type="InterPro" id="IPR050492">
    <property type="entry name" value="Bact_metal-bind_prot9"/>
</dbReference>
<dbReference type="GO" id="GO:0007155">
    <property type="term" value="P:cell adhesion"/>
    <property type="evidence" value="ECO:0007669"/>
    <property type="project" value="InterPro"/>
</dbReference>
<dbReference type="PANTHER" id="PTHR42953:SF8">
    <property type="entry name" value="ZINT DOMAIN-CONTAINING PROTEIN"/>
    <property type="match status" value="1"/>
</dbReference>
<dbReference type="STRING" id="1305675.BFG57_05305"/>
<dbReference type="AlphaFoldDB" id="A0A1E5LBT2"/>
<sequence length="349" mass="39951">MFILNKWGKLTLALTILFGIFLSGCANNDSEQQEQQSTSEDHLEIYTTLFPFEDFAKKIGGTYVTVESIIPPGSDAHNYEPTTQTMIQLADADLFIYSNDDMETYAKSMAESLKAEQVTVLQASEGINLLEHGHEDQGDKTTEDQHEDNEHEENHTESVENEENHTEDDEHAHEEYDKDPHVWLDPTLSIQLANNIKEQLIELKPEASETFNKNFEQLKLQLLELDSQFHKLTDTTNKRKILVSHAAYGYWEQAYGIEQISITGLSPTNEPSQRQLETIIETAKQNDLQYIIFEQNVKPKIANIIKDELGAETLQLHNLSVRTDEEISNDEDYFSIMEKNLNTLEQALK</sequence>
<evidence type="ECO:0000256" key="1">
    <source>
        <dbReference type="SAM" id="MobiDB-lite"/>
    </source>
</evidence>
<feature type="region of interest" description="Disordered" evidence="1">
    <location>
        <begin position="132"/>
        <end position="176"/>
    </location>
</feature>
<accession>A0A1E5LBT2</accession>
<dbReference type="OrthoDB" id="9810636at2"/>
<dbReference type="SUPFAM" id="SSF53807">
    <property type="entry name" value="Helical backbone' metal receptor"/>
    <property type="match status" value="1"/>
</dbReference>
<keyword evidence="3" id="KW-1185">Reference proteome</keyword>
<gene>
    <name evidence="2" type="ORF">BFG57_05305</name>
</gene>
<comment type="caution">
    <text evidence="2">The sequence shown here is derived from an EMBL/GenBank/DDBJ whole genome shotgun (WGS) entry which is preliminary data.</text>
</comment>
<dbReference type="RefSeq" id="WP_069718540.1">
    <property type="nucleotide sequence ID" value="NZ_MJEH01000061.1"/>
</dbReference>
<dbReference type="PROSITE" id="PS51257">
    <property type="entry name" value="PROKAR_LIPOPROTEIN"/>
    <property type="match status" value="1"/>
</dbReference>
<evidence type="ECO:0000313" key="2">
    <source>
        <dbReference type="EMBL" id="OEH91531.1"/>
    </source>
</evidence>
<dbReference type="InterPro" id="IPR006129">
    <property type="entry name" value="AdhesinB"/>
</dbReference>
<dbReference type="EMBL" id="MJEH01000061">
    <property type="protein sequence ID" value="OEH91531.1"/>
    <property type="molecule type" value="Genomic_DNA"/>
</dbReference>
<dbReference type="GO" id="GO:0030001">
    <property type="term" value="P:metal ion transport"/>
    <property type="evidence" value="ECO:0007669"/>
    <property type="project" value="InterPro"/>
</dbReference>
<dbReference type="PRINTS" id="PR00691">
    <property type="entry name" value="ADHESINB"/>
</dbReference>